<dbReference type="EMBL" id="CP092488">
    <property type="protein sequence ID" value="UMB67618.1"/>
    <property type="molecule type" value="Genomic_DNA"/>
</dbReference>
<evidence type="ECO:0000313" key="2">
    <source>
        <dbReference type="Proteomes" id="UP001055336"/>
    </source>
</evidence>
<organism evidence="1 2">
    <name type="scientific">Mycobacterium paraterrae</name>
    <dbReference type="NCBI Taxonomy" id="577492"/>
    <lineage>
        <taxon>Bacteria</taxon>
        <taxon>Bacillati</taxon>
        <taxon>Actinomycetota</taxon>
        <taxon>Actinomycetes</taxon>
        <taxon>Mycobacteriales</taxon>
        <taxon>Mycobacteriaceae</taxon>
        <taxon>Mycobacterium</taxon>
    </lineage>
</organism>
<proteinExistence type="predicted"/>
<dbReference type="RefSeq" id="WP_240258080.1">
    <property type="nucleotide sequence ID" value="NZ_CP092488.2"/>
</dbReference>
<dbReference type="Proteomes" id="UP001055336">
    <property type="component" value="Chromosome"/>
</dbReference>
<reference evidence="1" key="1">
    <citation type="submission" date="2022-08" db="EMBL/GenBank/DDBJ databases">
        <title>Whole genome sequencing of non-tuberculosis mycobacteria type-strains.</title>
        <authorList>
            <person name="Igarashi Y."/>
            <person name="Osugi A."/>
            <person name="Mitarai S."/>
        </authorList>
    </citation>
    <scope>NUCLEOTIDE SEQUENCE</scope>
    <source>
        <strain evidence="1">DSM 45127</strain>
    </source>
</reference>
<evidence type="ECO:0000313" key="1">
    <source>
        <dbReference type="EMBL" id="UMB67618.1"/>
    </source>
</evidence>
<keyword evidence="2" id="KW-1185">Reference proteome</keyword>
<dbReference type="Gene3D" id="1.20.5.300">
    <property type="match status" value="1"/>
</dbReference>
<protein>
    <submittedName>
        <fullName evidence="1">ATPase</fullName>
    </submittedName>
</protein>
<name>A0ABY3VDU5_9MYCO</name>
<accession>A0ABY3VDU5</accession>
<sequence>MADRSAGDRPARQRIKTLTQAAMNADVTVNQLEDVLGGLGNTLGDLNTSLTNLNNAVDRLDEGLDHFEATLGRIDDLMKRLVTLVAPVEAIVERIDYMVGVGETVMSPLSVTEHAVRNAFNALRSRGSR</sequence>
<gene>
    <name evidence="1" type="ORF">MKK62_13950</name>
</gene>